<organism evidence="3 4">
    <name type="scientific">Skermanella stibiiresistens SB22</name>
    <dbReference type="NCBI Taxonomy" id="1385369"/>
    <lineage>
        <taxon>Bacteria</taxon>
        <taxon>Pseudomonadati</taxon>
        <taxon>Pseudomonadota</taxon>
        <taxon>Alphaproteobacteria</taxon>
        <taxon>Rhodospirillales</taxon>
        <taxon>Azospirillaceae</taxon>
        <taxon>Skermanella</taxon>
    </lineage>
</organism>
<comment type="caution">
    <text evidence="3">The sequence shown here is derived from an EMBL/GenBank/DDBJ whole genome shotgun (WGS) entry which is preliminary data.</text>
</comment>
<dbReference type="AlphaFoldDB" id="W9HFV5"/>
<dbReference type="EMBL" id="AVFL01000001">
    <property type="protein sequence ID" value="EWY42778.1"/>
    <property type="molecule type" value="Genomic_DNA"/>
</dbReference>
<evidence type="ECO:0000313" key="4">
    <source>
        <dbReference type="Proteomes" id="UP000019486"/>
    </source>
</evidence>
<sequence>MSNRAAFMRRRLDSEEKTMRMPRFRALTAGLTCAMIAFGTTGAVAQTTMTQDSPVQTRPTPPATKQDAVTAPAPPEAGFDVIVLGVMKGSSPEDFSRQVIEALPAQLKDPQTNFTSGVGFKRDKDYRMVIAFHGEEMVEASTLCTSTNDVAAVPPPENSDLMAATRITAAFCDGGQPLNTATDRMVGSVSPGQAGFRFMVSDVAKQLFPDGFGTIPGTISAQPPGTMVRPIE</sequence>
<evidence type="ECO:0000256" key="1">
    <source>
        <dbReference type="SAM" id="MobiDB-lite"/>
    </source>
</evidence>
<proteinExistence type="predicted"/>
<evidence type="ECO:0000256" key="2">
    <source>
        <dbReference type="SAM" id="SignalP"/>
    </source>
</evidence>
<reference evidence="3 4" key="1">
    <citation type="submission" date="2013-08" db="EMBL/GenBank/DDBJ databases">
        <title>The genome sequence of Skermanella stibiiresistens.</title>
        <authorList>
            <person name="Zhu W."/>
            <person name="Wang G."/>
        </authorList>
    </citation>
    <scope>NUCLEOTIDE SEQUENCE [LARGE SCALE GENOMIC DNA]</scope>
    <source>
        <strain evidence="3 4">SB22</strain>
    </source>
</reference>
<feature type="region of interest" description="Disordered" evidence="1">
    <location>
        <begin position="48"/>
        <end position="72"/>
    </location>
</feature>
<feature type="signal peptide" evidence="2">
    <location>
        <begin position="1"/>
        <end position="45"/>
    </location>
</feature>
<keyword evidence="4" id="KW-1185">Reference proteome</keyword>
<protein>
    <submittedName>
        <fullName evidence="3">Uncharacterized protein</fullName>
    </submittedName>
</protein>
<keyword evidence="2" id="KW-0732">Signal</keyword>
<feature type="compositionally biased region" description="Polar residues" evidence="1">
    <location>
        <begin position="48"/>
        <end position="58"/>
    </location>
</feature>
<feature type="chain" id="PRO_5004923716" evidence="2">
    <location>
        <begin position="46"/>
        <end position="232"/>
    </location>
</feature>
<gene>
    <name evidence="3" type="ORF">N825_00285</name>
</gene>
<evidence type="ECO:0000313" key="3">
    <source>
        <dbReference type="EMBL" id="EWY42778.1"/>
    </source>
</evidence>
<name>W9HFV5_9PROT</name>
<accession>W9HFV5</accession>
<dbReference type="Proteomes" id="UP000019486">
    <property type="component" value="Unassembled WGS sequence"/>
</dbReference>